<dbReference type="SUPFAM" id="SSF50978">
    <property type="entry name" value="WD40 repeat-like"/>
    <property type="match status" value="1"/>
</dbReference>
<proteinExistence type="predicted"/>
<sequence length="77" mass="9356">MKKDGNYILATEDFIFTNDNNELEIWHNPKEYKMNMFELYRRNSEHTERITSILLYKDMVLTGSDDFTIRLFDIKNN</sequence>
<dbReference type="HOGENOM" id="CLU_2638686_0_0_1"/>
<keyword evidence="3" id="KW-1185">Reference proteome</keyword>
<dbReference type="InterPro" id="IPR036322">
    <property type="entry name" value="WD40_repeat_dom_sf"/>
</dbReference>
<reference evidence="2 3" key="1">
    <citation type="journal article" date="2013" name="BMC Genomics">
        <title>Comparative genomics of parasitic silkworm microsporidia reveal an association between genome expansion and host adaptation.</title>
        <authorList>
            <person name="Pan G."/>
            <person name="Xu J."/>
            <person name="Li T."/>
            <person name="Xia Q."/>
            <person name="Liu S.L."/>
            <person name="Zhang G."/>
            <person name="Li S."/>
            <person name="Li C."/>
            <person name="Liu H."/>
            <person name="Yang L."/>
            <person name="Liu T."/>
            <person name="Zhang X."/>
            <person name="Wu Z."/>
            <person name="Fan W."/>
            <person name="Dang X."/>
            <person name="Xiang H."/>
            <person name="Tao M."/>
            <person name="Li Y."/>
            <person name="Hu J."/>
            <person name="Li Z."/>
            <person name="Lin L."/>
            <person name="Luo J."/>
            <person name="Geng L."/>
            <person name="Wang L."/>
            <person name="Long M."/>
            <person name="Wan Y."/>
            <person name="He N."/>
            <person name="Zhang Z."/>
            <person name="Lu C."/>
            <person name="Keeling P.J."/>
            <person name="Wang J."/>
            <person name="Xiang Z."/>
            <person name="Zhou Z."/>
        </authorList>
    </citation>
    <scope>NUCLEOTIDE SEQUENCE [LARGE SCALE GENOMIC DNA]</scope>
    <source>
        <strain evidence="3">CQ1 / CVCC 102059</strain>
    </source>
</reference>
<evidence type="ECO:0000256" key="1">
    <source>
        <dbReference type="PROSITE-ProRule" id="PRU00221"/>
    </source>
</evidence>
<dbReference type="PROSITE" id="PS50294">
    <property type="entry name" value="WD_REPEATS_REGION"/>
    <property type="match status" value="1"/>
</dbReference>
<gene>
    <name evidence="2" type="ORF">NBO_85g0008</name>
</gene>
<dbReference type="AlphaFoldDB" id="R0M5J9"/>
<dbReference type="Proteomes" id="UP000016927">
    <property type="component" value="Unassembled WGS sequence"/>
</dbReference>
<dbReference type="EMBL" id="KB908993">
    <property type="protein sequence ID" value="EOB13279.1"/>
    <property type="molecule type" value="Genomic_DNA"/>
</dbReference>
<organism evidence="2 3">
    <name type="scientific">Nosema bombycis (strain CQ1 / CVCC 102059)</name>
    <name type="common">Microsporidian parasite</name>
    <name type="synonym">Pebrine of silkworm</name>
    <dbReference type="NCBI Taxonomy" id="578461"/>
    <lineage>
        <taxon>Eukaryota</taxon>
        <taxon>Fungi</taxon>
        <taxon>Fungi incertae sedis</taxon>
        <taxon>Microsporidia</taxon>
        <taxon>Nosematidae</taxon>
        <taxon>Nosema</taxon>
    </lineage>
</organism>
<dbReference type="OrthoDB" id="1611972at2759"/>
<accession>R0M5J9</accession>
<feature type="repeat" description="WD" evidence="1">
    <location>
        <begin position="43"/>
        <end position="77"/>
    </location>
</feature>
<keyword evidence="1" id="KW-0853">WD repeat</keyword>
<protein>
    <submittedName>
        <fullName evidence="2">Periodic tryptophan protein 2</fullName>
    </submittedName>
</protein>
<dbReference type="InterPro" id="IPR015943">
    <property type="entry name" value="WD40/YVTN_repeat-like_dom_sf"/>
</dbReference>
<evidence type="ECO:0000313" key="2">
    <source>
        <dbReference type="EMBL" id="EOB13279.1"/>
    </source>
</evidence>
<dbReference type="InterPro" id="IPR001680">
    <property type="entry name" value="WD40_rpt"/>
</dbReference>
<evidence type="ECO:0000313" key="3">
    <source>
        <dbReference type="Proteomes" id="UP000016927"/>
    </source>
</evidence>
<dbReference type="PROSITE" id="PS50082">
    <property type="entry name" value="WD_REPEATS_2"/>
    <property type="match status" value="1"/>
</dbReference>
<name>R0M5J9_NOSB1</name>
<dbReference type="Gene3D" id="2.130.10.10">
    <property type="entry name" value="YVTN repeat-like/Quinoprotein amine dehydrogenase"/>
    <property type="match status" value="1"/>
</dbReference>
<dbReference type="VEuPathDB" id="MicrosporidiaDB:NBO_85g0008"/>